<organism evidence="1 2">
    <name type="scientific">Phenylobacterium montanum</name>
    <dbReference type="NCBI Taxonomy" id="2823693"/>
    <lineage>
        <taxon>Bacteria</taxon>
        <taxon>Pseudomonadati</taxon>
        <taxon>Pseudomonadota</taxon>
        <taxon>Alphaproteobacteria</taxon>
        <taxon>Caulobacterales</taxon>
        <taxon>Caulobacteraceae</taxon>
        <taxon>Phenylobacterium</taxon>
    </lineage>
</organism>
<dbReference type="EMBL" id="CP073078">
    <property type="protein sequence ID" value="QUD86507.1"/>
    <property type="molecule type" value="Genomic_DNA"/>
</dbReference>
<proteinExistence type="predicted"/>
<evidence type="ECO:0000313" key="1">
    <source>
        <dbReference type="EMBL" id="QUD86507.1"/>
    </source>
</evidence>
<accession>A0A975IT53</accession>
<sequence length="311" mass="33362">MLGALALAGSASAAESDKLRWAPPPLSHPVTLQLRDGITYNKLDDSKDYIVKLPRNKKVGSTVLEGGRNIVIIGGWITLPVLPDKSNAAMSRGIYIKNSVGVVHIEGVLIDGSGGGMSDGIDIDAPKATVQIENVRVEGIYGYFDQFHADVVQPFGGVKDLRIDKLTGYTGYQGLTIGRDLGDMGSAEISRVNLVATGDQIWGRHNNSGYLVWLTHASDCRFDFPIKLREVWVQPRPTRSLADSVWPPIGGKTACPSEARDDDSEARFPRLSILGRVRKGLPPGGDFVPAGVAGVNYVSPGYRSAPGDLAE</sequence>
<dbReference type="KEGG" id="caul:KCG34_15585"/>
<protein>
    <submittedName>
        <fullName evidence="1">Uncharacterized protein</fullName>
    </submittedName>
</protein>
<keyword evidence="2" id="KW-1185">Reference proteome</keyword>
<gene>
    <name evidence="1" type="ORF">KCG34_15585</name>
</gene>
<reference evidence="1" key="1">
    <citation type="submission" date="2021-04" db="EMBL/GenBank/DDBJ databases">
        <title>The complete genome sequence of Caulobacter sp. S6.</title>
        <authorList>
            <person name="Tang Y."/>
            <person name="Ouyang W."/>
            <person name="Liu Q."/>
            <person name="Huang B."/>
            <person name="Guo Z."/>
            <person name="Lei P."/>
        </authorList>
    </citation>
    <scope>NUCLEOTIDE SEQUENCE</scope>
    <source>
        <strain evidence="1">S6</strain>
    </source>
</reference>
<evidence type="ECO:0000313" key="2">
    <source>
        <dbReference type="Proteomes" id="UP000676409"/>
    </source>
</evidence>
<dbReference type="InterPro" id="IPR011050">
    <property type="entry name" value="Pectin_lyase_fold/virulence"/>
</dbReference>
<dbReference type="AlphaFoldDB" id="A0A975IT53"/>
<dbReference type="RefSeq" id="WP_211936559.1">
    <property type="nucleotide sequence ID" value="NZ_CP073078.1"/>
</dbReference>
<dbReference type="SUPFAM" id="SSF51126">
    <property type="entry name" value="Pectin lyase-like"/>
    <property type="match status" value="1"/>
</dbReference>
<name>A0A975IT53_9CAUL</name>
<dbReference type="Proteomes" id="UP000676409">
    <property type="component" value="Chromosome"/>
</dbReference>